<dbReference type="Gene3D" id="3.40.1480.10">
    <property type="entry name" value="MOFRL domain"/>
    <property type="match status" value="1"/>
</dbReference>
<evidence type="ECO:0000259" key="1">
    <source>
        <dbReference type="Pfam" id="PF05161"/>
    </source>
</evidence>
<dbReference type="InterPro" id="IPR039760">
    <property type="entry name" value="MOFRL_protein"/>
</dbReference>
<dbReference type="Pfam" id="PF13660">
    <property type="entry name" value="DUF4147"/>
    <property type="match status" value="1"/>
</dbReference>
<proteinExistence type="predicted"/>
<dbReference type="InterPro" id="IPR037035">
    <property type="entry name" value="GK-like_C_sf"/>
</dbReference>
<dbReference type="Pfam" id="PF05161">
    <property type="entry name" value="MOFRL"/>
    <property type="match status" value="1"/>
</dbReference>
<gene>
    <name evidence="3" type="ORF">QO005_002159</name>
</gene>
<dbReference type="PANTHER" id="PTHR12227:SF0">
    <property type="entry name" value="GLYCERATE KINASE"/>
    <property type="match status" value="1"/>
</dbReference>
<dbReference type="RefSeq" id="WP_307158010.1">
    <property type="nucleotide sequence ID" value="NZ_JAUSWH010000005.1"/>
</dbReference>
<dbReference type="Gene3D" id="3.40.50.10180">
    <property type="entry name" value="Glycerate kinase, MOFRL-like N-terminal domain"/>
    <property type="match status" value="1"/>
</dbReference>
<organism evidence="3 4">
    <name type="scientific">Rhizobium paknamense</name>
    <dbReference type="NCBI Taxonomy" id="1206817"/>
    <lineage>
        <taxon>Bacteria</taxon>
        <taxon>Pseudomonadati</taxon>
        <taxon>Pseudomonadota</taxon>
        <taxon>Alphaproteobacteria</taxon>
        <taxon>Hyphomicrobiales</taxon>
        <taxon>Rhizobiaceae</taxon>
        <taxon>Rhizobium/Agrobacterium group</taxon>
        <taxon>Rhizobium</taxon>
    </lineage>
</organism>
<dbReference type="EC" id="1.1.1.81" evidence="3"/>
<accession>A0ABU0IC54</accession>
<evidence type="ECO:0000313" key="3">
    <source>
        <dbReference type="EMBL" id="MDQ0455819.1"/>
    </source>
</evidence>
<evidence type="ECO:0000313" key="4">
    <source>
        <dbReference type="Proteomes" id="UP001235269"/>
    </source>
</evidence>
<name>A0ABU0IC54_9HYPH</name>
<keyword evidence="3" id="KW-0560">Oxidoreductase</keyword>
<evidence type="ECO:0000259" key="2">
    <source>
        <dbReference type="Pfam" id="PF13660"/>
    </source>
</evidence>
<sequence>MASSLENKRISPENAEAAHLLRQVFDQALKAVDPLLAVPPFLPPEPAGRTVVVGAGKAAARMAEAVERHWQGPLSGTVVTRYGHGADCRKIKVIEAGHPVPDSAGALAAEEILSAVQGLGKDDLVLCLMSGGGSALLTRPAAGISLEEKRAINRALLNSGAPIQEMNCVRRHLSAIKGGGLLAACGAARVVTLVISDVPGDDPAVVASGPTVPDDTTPADALAILKRYRIEPPASVLAHLTANTESRRPKPAPGTVHVIATAQQALEAAADAARTLGITPLILSDRMEGEAREVGKVHAAIALQIRNHAQPVAAPALILSGGETTVTVHNSAGRGGRNQEFLLSLAIALDGADGIHALACDTDGIDGSEEVAGAMLHPETLAMARMAGLDPKQQLAMNDAYTLFAATDTLIETGPTRTNVNDLRALLVL</sequence>
<keyword evidence="4" id="KW-1185">Reference proteome</keyword>
<dbReference type="InterPro" id="IPR007835">
    <property type="entry name" value="MOFRL"/>
</dbReference>
<protein>
    <submittedName>
        <fullName evidence="3">Hydroxypyruvate reductase</fullName>
        <ecNumber evidence="3">1.1.1.81</ecNumber>
    </submittedName>
</protein>
<reference evidence="3 4" key="1">
    <citation type="submission" date="2023-07" db="EMBL/GenBank/DDBJ databases">
        <title>Genomic Encyclopedia of Type Strains, Phase IV (KMG-IV): sequencing the most valuable type-strain genomes for metagenomic binning, comparative biology and taxonomic classification.</title>
        <authorList>
            <person name="Goeker M."/>
        </authorList>
    </citation>
    <scope>NUCLEOTIDE SEQUENCE [LARGE SCALE GENOMIC DNA]</scope>
    <source>
        <strain evidence="3 4">DSM 100301</strain>
    </source>
</reference>
<feature type="domain" description="MOFRL" evidence="1">
    <location>
        <begin position="317"/>
        <end position="422"/>
    </location>
</feature>
<dbReference type="InterPro" id="IPR038614">
    <property type="entry name" value="GK_N_sf"/>
</dbReference>
<dbReference type="Proteomes" id="UP001235269">
    <property type="component" value="Unassembled WGS sequence"/>
</dbReference>
<dbReference type="InterPro" id="IPR025286">
    <property type="entry name" value="MOFRL_assoc_dom"/>
</dbReference>
<dbReference type="GO" id="GO:0016618">
    <property type="term" value="F:hydroxypyruvate reductase [NAD(P)H] activity"/>
    <property type="evidence" value="ECO:0007669"/>
    <property type="project" value="UniProtKB-EC"/>
</dbReference>
<comment type="caution">
    <text evidence="3">The sequence shown here is derived from an EMBL/GenBank/DDBJ whole genome shotgun (WGS) entry which is preliminary data.</text>
</comment>
<dbReference type="SUPFAM" id="SSF82544">
    <property type="entry name" value="GckA/TtuD-like"/>
    <property type="match status" value="1"/>
</dbReference>
<dbReference type="EMBL" id="JAUSWH010000005">
    <property type="protein sequence ID" value="MDQ0455819.1"/>
    <property type="molecule type" value="Genomic_DNA"/>
</dbReference>
<feature type="domain" description="MOFRL-associated" evidence="2">
    <location>
        <begin position="21"/>
        <end position="240"/>
    </location>
</feature>
<dbReference type="PANTHER" id="PTHR12227">
    <property type="entry name" value="GLYCERATE KINASE"/>
    <property type="match status" value="1"/>
</dbReference>